<gene>
    <name evidence="3" type="ordered locus">Meso_0331</name>
</gene>
<proteinExistence type="predicted"/>
<dbReference type="InterPro" id="IPR005530">
    <property type="entry name" value="SPW"/>
</dbReference>
<name>Q11LJ0_CHESB</name>
<keyword evidence="1" id="KW-0812">Transmembrane</keyword>
<feature type="transmembrane region" description="Helical" evidence="1">
    <location>
        <begin position="92"/>
        <end position="111"/>
    </location>
</feature>
<evidence type="ECO:0000259" key="2">
    <source>
        <dbReference type="Pfam" id="PF03779"/>
    </source>
</evidence>
<keyword evidence="1" id="KW-0472">Membrane</keyword>
<dbReference type="EMBL" id="CP000390">
    <property type="protein sequence ID" value="ABG61735.1"/>
    <property type="molecule type" value="Genomic_DNA"/>
</dbReference>
<dbReference type="KEGG" id="mes:Meso_0331"/>
<dbReference type="HOGENOM" id="CLU_124842_2_0_5"/>
<dbReference type="AlphaFoldDB" id="Q11LJ0"/>
<accession>Q11LJ0</accession>
<feature type="transmembrane region" description="Helical" evidence="1">
    <location>
        <begin position="12"/>
        <end position="31"/>
    </location>
</feature>
<feature type="domain" description="SPW repeat-containing integral membrane" evidence="2">
    <location>
        <begin position="9"/>
        <end position="106"/>
    </location>
</feature>
<dbReference type="STRING" id="266779.Meso_0331"/>
<sequence>MQIVPTYAHGIIDYLTGILLILAPFLFGFATGGPEQWVPLLLGITVILYSLLTDYEVGAVRLIPVRVHLAIDMVGGAFLLASPWLFGFADKVFWPHVLVGAASIIIPILTVRTPRPRPAGVLRGTER</sequence>
<evidence type="ECO:0000256" key="1">
    <source>
        <dbReference type="SAM" id="Phobius"/>
    </source>
</evidence>
<evidence type="ECO:0000313" key="3">
    <source>
        <dbReference type="EMBL" id="ABG61735.1"/>
    </source>
</evidence>
<feature type="transmembrane region" description="Helical" evidence="1">
    <location>
        <begin position="67"/>
        <end position="86"/>
    </location>
</feature>
<dbReference type="eggNOG" id="ENOG5032S5N">
    <property type="taxonomic scope" value="Bacteria"/>
</dbReference>
<dbReference type="Pfam" id="PF03779">
    <property type="entry name" value="SPW"/>
    <property type="match status" value="1"/>
</dbReference>
<protein>
    <recommendedName>
        <fullName evidence="2">SPW repeat-containing integral membrane domain-containing protein</fullName>
    </recommendedName>
</protein>
<keyword evidence="1" id="KW-1133">Transmembrane helix</keyword>
<feature type="transmembrane region" description="Helical" evidence="1">
    <location>
        <begin position="37"/>
        <end position="55"/>
    </location>
</feature>
<organism evidence="3">
    <name type="scientific">Chelativorans sp. (strain BNC1)</name>
    <dbReference type="NCBI Taxonomy" id="266779"/>
    <lineage>
        <taxon>Bacteria</taxon>
        <taxon>Pseudomonadati</taxon>
        <taxon>Pseudomonadota</taxon>
        <taxon>Alphaproteobacteria</taxon>
        <taxon>Hyphomicrobiales</taxon>
        <taxon>Phyllobacteriaceae</taxon>
        <taxon>Chelativorans</taxon>
    </lineage>
</organism>
<reference evidence="3" key="1">
    <citation type="submission" date="2006-06" db="EMBL/GenBank/DDBJ databases">
        <title>Complete sequence of chromosome of Chelativorans sp. BNC1.</title>
        <authorList>
            <consortium name="US DOE Joint Genome Institute"/>
            <person name="Copeland A."/>
            <person name="Lucas S."/>
            <person name="Lapidus A."/>
            <person name="Barry K."/>
            <person name="Detter J.C."/>
            <person name="Glavina del Rio T."/>
            <person name="Hammon N."/>
            <person name="Israni S."/>
            <person name="Dalin E."/>
            <person name="Tice H."/>
            <person name="Pitluck S."/>
            <person name="Chertkov O."/>
            <person name="Brettin T."/>
            <person name="Bruce D."/>
            <person name="Han C."/>
            <person name="Tapia R."/>
            <person name="Gilna P."/>
            <person name="Schmutz J."/>
            <person name="Larimer F."/>
            <person name="Land M."/>
            <person name="Hauser L."/>
            <person name="Kyrpides N."/>
            <person name="Mikhailova N."/>
            <person name="Richardson P."/>
        </authorList>
    </citation>
    <scope>NUCLEOTIDE SEQUENCE</scope>
    <source>
        <strain evidence="3">BNC1</strain>
    </source>
</reference>